<dbReference type="Gene3D" id="3.40.30.10">
    <property type="entry name" value="Glutaredoxin"/>
    <property type="match status" value="1"/>
</dbReference>
<feature type="chain" id="PRO_5015900828" description="Thioredoxin" evidence="7">
    <location>
        <begin position="20"/>
        <end position="128"/>
    </location>
</feature>
<dbReference type="PRINTS" id="PR00421">
    <property type="entry name" value="THIOREDOXIN"/>
</dbReference>
<dbReference type="OrthoDB" id="9790390at2"/>
<dbReference type="InterPro" id="IPR017937">
    <property type="entry name" value="Thioredoxin_CS"/>
</dbReference>
<dbReference type="InterPro" id="IPR036249">
    <property type="entry name" value="Thioredoxin-like_sf"/>
</dbReference>
<evidence type="ECO:0000313" key="9">
    <source>
        <dbReference type="EMBL" id="PXV59300.1"/>
    </source>
</evidence>
<keyword evidence="5" id="KW-0676">Redox-active center</keyword>
<dbReference type="EMBL" id="QICL01000038">
    <property type="protein sequence ID" value="PXV59300.1"/>
    <property type="molecule type" value="Genomic_DNA"/>
</dbReference>
<comment type="similarity">
    <text evidence="1">Belongs to the thioredoxin family.</text>
</comment>
<evidence type="ECO:0000256" key="4">
    <source>
        <dbReference type="ARBA" id="ARBA00023157"/>
    </source>
</evidence>
<evidence type="ECO:0000256" key="7">
    <source>
        <dbReference type="SAM" id="SignalP"/>
    </source>
</evidence>
<feature type="domain" description="Thioredoxin" evidence="8">
    <location>
        <begin position="9"/>
        <end position="128"/>
    </location>
</feature>
<dbReference type="GO" id="GO:0005829">
    <property type="term" value="C:cytosol"/>
    <property type="evidence" value="ECO:0007669"/>
    <property type="project" value="TreeGrafter"/>
</dbReference>
<evidence type="ECO:0000256" key="6">
    <source>
        <dbReference type="NCBIfam" id="TIGR01068"/>
    </source>
</evidence>
<dbReference type="PROSITE" id="PS00194">
    <property type="entry name" value="THIOREDOXIN_1"/>
    <property type="match status" value="1"/>
</dbReference>
<accession>A0A2V3PJ30</accession>
<dbReference type="InterPro" id="IPR005746">
    <property type="entry name" value="Thioredoxin"/>
</dbReference>
<dbReference type="SUPFAM" id="SSF52833">
    <property type="entry name" value="Thioredoxin-like"/>
    <property type="match status" value="1"/>
</dbReference>
<dbReference type="PANTHER" id="PTHR45663:SF11">
    <property type="entry name" value="GEO12009P1"/>
    <property type="match status" value="1"/>
</dbReference>
<dbReference type="PROSITE" id="PS51352">
    <property type="entry name" value="THIOREDOXIN_2"/>
    <property type="match status" value="1"/>
</dbReference>
<protein>
    <recommendedName>
        <fullName evidence="6">Thioredoxin</fullName>
    </recommendedName>
</protein>
<comment type="caution">
    <text evidence="9">The sequence shown here is derived from an EMBL/GenBank/DDBJ whole genome shotgun (WGS) entry which is preliminary data.</text>
</comment>
<evidence type="ECO:0000256" key="2">
    <source>
        <dbReference type="ARBA" id="ARBA00022448"/>
    </source>
</evidence>
<proteinExistence type="inferred from homology"/>
<name>A0A2V3PJ30_9BACT</name>
<keyword evidence="3" id="KW-0249">Electron transport</keyword>
<dbReference type="InterPro" id="IPR013766">
    <property type="entry name" value="Thioredoxin_domain"/>
</dbReference>
<evidence type="ECO:0000256" key="1">
    <source>
        <dbReference type="ARBA" id="ARBA00008987"/>
    </source>
</evidence>
<organism evidence="9 10">
    <name type="scientific">Dysgonomonas alginatilytica</name>
    <dbReference type="NCBI Taxonomy" id="1605892"/>
    <lineage>
        <taxon>Bacteria</taxon>
        <taxon>Pseudomonadati</taxon>
        <taxon>Bacteroidota</taxon>
        <taxon>Bacteroidia</taxon>
        <taxon>Bacteroidales</taxon>
        <taxon>Dysgonomonadaceae</taxon>
        <taxon>Dysgonomonas</taxon>
    </lineage>
</organism>
<reference evidence="9 10" key="1">
    <citation type="submission" date="2018-03" db="EMBL/GenBank/DDBJ databases">
        <title>Genomic Encyclopedia of Archaeal and Bacterial Type Strains, Phase II (KMG-II): from individual species to whole genera.</title>
        <authorList>
            <person name="Goeker M."/>
        </authorList>
    </citation>
    <scope>NUCLEOTIDE SEQUENCE [LARGE SCALE GENOMIC DNA]</scope>
    <source>
        <strain evidence="9 10">DSM 100214</strain>
    </source>
</reference>
<dbReference type="NCBIfam" id="TIGR01068">
    <property type="entry name" value="thioredoxin"/>
    <property type="match status" value="1"/>
</dbReference>
<keyword evidence="2" id="KW-0813">Transport</keyword>
<keyword evidence="7" id="KW-0732">Signal</keyword>
<dbReference type="CDD" id="cd02947">
    <property type="entry name" value="TRX_family"/>
    <property type="match status" value="1"/>
</dbReference>
<dbReference type="Proteomes" id="UP000247973">
    <property type="component" value="Unassembled WGS sequence"/>
</dbReference>
<dbReference type="GO" id="GO:0015035">
    <property type="term" value="F:protein-disulfide reductase activity"/>
    <property type="evidence" value="ECO:0007669"/>
    <property type="project" value="UniProtKB-UniRule"/>
</dbReference>
<sequence length="128" mass="14377">MKKNIVLSLLLVFSLAVVAQDNQTGENKIVTLTSKSYEQETLKGLVLVDYWAVWCGPCRKMEPILKQIAAETDVKVGKLNVDDYKAVARAKDVSTIPTMIIYKDGKEVQRLVGVYAKDELLKVLNNYK</sequence>
<dbReference type="PANTHER" id="PTHR45663">
    <property type="entry name" value="GEO12009P1"/>
    <property type="match status" value="1"/>
</dbReference>
<keyword evidence="4" id="KW-1015">Disulfide bond</keyword>
<dbReference type="RefSeq" id="WP_110312383.1">
    <property type="nucleotide sequence ID" value="NZ_QICL01000038.1"/>
</dbReference>
<feature type="signal peptide" evidence="7">
    <location>
        <begin position="1"/>
        <end position="19"/>
    </location>
</feature>
<dbReference type="Pfam" id="PF00085">
    <property type="entry name" value="Thioredoxin"/>
    <property type="match status" value="1"/>
</dbReference>
<keyword evidence="10" id="KW-1185">Reference proteome</keyword>
<gene>
    <name evidence="9" type="ORF">CLV62_1383</name>
</gene>
<evidence type="ECO:0000256" key="5">
    <source>
        <dbReference type="ARBA" id="ARBA00023284"/>
    </source>
</evidence>
<evidence type="ECO:0000259" key="8">
    <source>
        <dbReference type="PROSITE" id="PS51352"/>
    </source>
</evidence>
<evidence type="ECO:0000256" key="3">
    <source>
        <dbReference type="ARBA" id="ARBA00022982"/>
    </source>
</evidence>
<evidence type="ECO:0000313" key="10">
    <source>
        <dbReference type="Proteomes" id="UP000247973"/>
    </source>
</evidence>
<dbReference type="GO" id="GO:0045454">
    <property type="term" value="P:cell redox homeostasis"/>
    <property type="evidence" value="ECO:0007669"/>
    <property type="project" value="TreeGrafter"/>
</dbReference>
<dbReference type="AlphaFoldDB" id="A0A2V3PJ30"/>